<accession>A0A269ZHJ9</accession>
<dbReference type="GO" id="GO:0008688">
    <property type="term" value="F:3-(3-hydroxyphenyl)propionate hydroxylase activity"/>
    <property type="evidence" value="ECO:0007669"/>
    <property type="project" value="UniProtKB-EC"/>
</dbReference>
<sequence length="589" mass="64307">MIAATPDPTERSSLPAESIPRPCGDLASSDTYDVIVVGYGPSGLVLASALGRRGHRVLAVERWASLYGLPRLTHIDGEVARIIQNVGDVDRALQGSEPASEYIWRNGEGETLLTVDWSGESSGYAAHYTMYQPDIEDAIDADIRGQDTVDVLQGWQAVHLSQDSDEVTLRIRPWSKDRQGQTGQPGDGSDGTHPDDRTVTARYIVGADGANSFVRTSLGIERDDLESNDVWLNLDTEKLRELPERFAVSTQFCDPVRPNMFMPIGARRHRFEVAVLPGESLEEAATEEYAWRWFRERHGLGPDDVRILRQIVYVFSARTAQRWREGRAFLIGDAAHTMPPYMGQGACSGMRDGLTLAWKLDLVLRGFADDAFLDTYEAERRPHVAVIQATSVALGEIANLRDVEAAKARDEAFRTGTAPPPPPFPTIDAGYLAPGEQPFAGTLSPQGVITKDWRTGLFDDIIGNRINLVTSGDPASVLSRSQFDRLAEVGVDIVSTRPGNPWSVTDDNGTYRDYFAAIGAEAYVARPDFVVFGTGSMAEVPGLVDELLGQLRGARAWREQALGAQTPRVPTPRAQNSETAGADATVVSA</sequence>
<dbReference type="EMBL" id="CAACXN010000015">
    <property type="protein sequence ID" value="VEW14767.1"/>
    <property type="molecule type" value="Genomic_DNA"/>
</dbReference>
<evidence type="ECO:0000259" key="3">
    <source>
        <dbReference type="Pfam" id="PF01494"/>
    </source>
</evidence>
<evidence type="ECO:0000313" key="4">
    <source>
        <dbReference type="EMBL" id="PAK97119.1"/>
    </source>
</evidence>
<dbReference type="SUPFAM" id="SSF51905">
    <property type="entry name" value="FAD/NAD(P)-binding domain"/>
    <property type="match status" value="1"/>
</dbReference>
<dbReference type="RefSeq" id="WP_095375104.1">
    <property type="nucleotide sequence ID" value="NZ_CAACXN010000015.1"/>
</dbReference>
<dbReference type="Gene3D" id="3.30.9.10">
    <property type="entry name" value="D-Amino Acid Oxidase, subunit A, domain 2"/>
    <property type="match status" value="1"/>
</dbReference>
<dbReference type="PANTHER" id="PTHR43476:SF3">
    <property type="entry name" value="FAD-BINDING MONOOXYGENASE"/>
    <property type="match status" value="1"/>
</dbReference>
<dbReference type="GO" id="GO:0071949">
    <property type="term" value="F:FAD binding"/>
    <property type="evidence" value="ECO:0007669"/>
    <property type="project" value="InterPro"/>
</dbReference>
<feature type="region of interest" description="Disordered" evidence="2">
    <location>
        <begin position="564"/>
        <end position="589"/>
    </location>
</feature>
<reference evidence="5 7" key="2">
    <citation type="submission" date="2019-02" db="EMBL/GenBank/DDBJ databases">
        <authorList>
            <consortium name="Pathogen Informatics"/>
        </authorList>
    </citation>
    <scope>NUCLEOTIDE SEQUENCE [LARGE SCALE GENOMIC DNA]</scope>
    <source>
        <strain evidence="5 7">3012STDY7078520</strain>
    </source>
</reference>
<dbReference type="Pfam" id="PF01494">
    <property type="entry name" value="FAD_binding_3"/>
    <property type="match status" value="1"/>
</dbReference>
<dbReference type="Gene3D" id="3.50.50.60">
    <property type="entry name" value="FAD/NAD(P)-binding domain"/>
    <property type="match status" value="1"/>
</dbReference>
<dbReference type="GO" id="GO:0019622">
    <property type="term" value="P:3-(3-hydroxy)phenylpropionate catabolic process"/>
    <property type="evidence" value="ECO:0007669"/>
    <property type="project" value="TreeGrafter"/>
</dbReference>
<dbReference type="EC" id="1.14.13.127" evidence="5"/>
<dbReference type="NCBIfam" id="NF004829">
    <property type="entry name" value="PRK06183.1-3"/>
    <property type="match status" value="1"/>
</dbReference>
<name>A0A269ZHJ9_9MICO</name>
<dbReference type="PRINTS" id="PR00420">
    <property type="entry name" value="RNGMNOXGNASE"/>
</dbReference>
<dbReference type="InterPro" id="IPR050631">
    <property type="entry name" value="PheA/TfdB_FAD_monoxygenase"/>
</dbReference>
<dbReference type="Proteomes" id="UP000386281">
    <property type="component" value="Unassembled WGS sequence"/>
</dbReference>
<feature type="region of interest" description="Disordered" evidence="2">
    <location>
        <begin position="1"/>
        <end position="22"/>
    </location>
</feature>
<keyword evidence="1 5" id="KW-0560">Oxidoreductase</keyword>
<proteinExistence type="predicted"/>
<dbReference type="EMBL" id="NCWY01000001">
    <property type="protein sequence ID" value="PAK97119.1"/>
    <property type="molecule type" value="Genomic_DNA"/>
</dbReference>
<evidence type="ECO:0000313" key="6">
    <source>
        <dbReference type="Proteomes" id="UP000216867"/>
    </source>
</evidence>
<gene>
    <name evidence="5" type="primary">mhpA</name>
    <name evidence="4" type="ORF">B8X04_00640</name>
    <name evidence="5" type="ORF">NCTC12391_02916</name>
</gene>
<dbReference type="Proteomes" id="UP000216867">
    <property type="component" value="Unassembled WGS sequence"/>
</dbReference>
<evidence type="ECO:0000256" key="1">
    <source>
        <dbReference type="ARBA" id="ARBA00023002"/>
    </source>
</evidence>
<feature type="domain" description="FAD-binding" evidence="3">
    <location>
        <begin position="32"/>
        <end position="385"/>
    </location>
</feature>
<protein>
    <submittedName>
        <fullName evidence="5">3-(3-hydroxy-phenyl)propionate/3-hydroxycinnamic acid hydroxylase</fullName>
        <ecNumber evidence="5">1.14.13.127</ecNumber>
    </submittedName>
    <submittedName>
        <fullName evidence="4">3-(3-hydroxyphenyl)propionate hydroxylase</fullName>
    </submittedName>
</protein>
<evidence type="ECO:0000313" key="5">
    <source>
        <dbReference type="EMBL" id="VEW14767.1"/>
    </source>
</evidence>
<feature type="region of interest" description="Disordered" evidence="2">
    <location>
        <begin position="170"/>
        <end position="197"/>
    </location>
</feature>
<reference evidence="4 6" key="1">
    <citation type="submission" date="2017-04" db="EMBL/GenBank/DDBJ databases">
        <title>Kefir bacterial isolates.</title>
        <authorList>
            <person name="Kim Y."/>
            <person name="Blasche S."/>
            <person name="Patil K.R."/>
        </authorList>
    </citation>
    <scope>NUCLEOTIDE SEQUENCE [LARGE SCALE GENOMIC DNA]</scope>
    <source>
        <strain evidence="4 6">OG2</strain>
    </source>
</reference>
<organism evidence="4 6">
    <name type="scientific">Brevibacterium casei</name>
    <dbReference type="NCBI Taxonomy" id="33889"/>
    <lineage>
        <taxon>Bacteria</taxon>
        <taxon>Bacillati</taxon>
        <taxon>Actinomycetota</taxon>
        <taxon>Actinomycetes</taxon>
        <taxon>Micrococcales</taxon>
        <taxon>Brevibacteriaceae</taxon>
        <taxon>Brevibacterium</taxon>
    </lineage>
</organism>
<dbReference type="AlphaFoldDB" id="A0A269ZHJ9"/>
<dbReference type="PANTHER" id="PTHR43476">
    <property type="entry name" value="3-(3-HYDROXY-PHENYL)PROPIONATE/3-HYDROXYCINNAMIC ACID HYDROXYLASE"/>
    <property type="match status" value="1"/>
</dbReference>
<dbReference type="InterPro" id="IPR036188">
    <property type="entry name" value="FAD/NAD-bd_sf"/>
</dbReference>
<evidence type="ECO:0000256" key="2">
    <source>
        <dbReference type="SAM" id="MobiDB-lite"/>
    </source>
</evidence>
<evidence type="ECO:0000313" key="7">
    <source>
        <dbReference type="Proteomes" id="UP000386281"/>
    </source>
</evidence>
<dbReference type="InterPro" id="IPR002938">
    <property type="entry name" value="FAD-bd"/>
</dbReference>